<evidence type="ECO:0000313" key="3">
    <source>
        <dbReference type="Proteomes" id="UP001229421"/>
    </source>
</evidence>
<gene>
    <name evidence="2" type="ORF">QVD17_09465</name>
</gene>
<dbReference type="AlphaFoldDB" id="A0AAD8L102"/>
<evidence type="ECO:0000313" key="2">
    <source>
        <dbReference type="EMBL" id="KAK1432568.1"/>
    </source>
</evidence>
<comment type="caution">
    <text evidence="2">The sequence shown here is derived from an EMBL/GenBank/DDBJ whole genome shotgun (WGS) entry which is preliminary data.</text>
</comment>
<dbReference type="EMBL" id="JAUHHV010000002">
    <property type="protein sequence ID" value="KAK1432568.1"/>
    <property type="molecule type" value="Genomic_DNA"/>
</dbReference>
<sequence>MYTDETPPSFSSAGPIGINIPDQIQYTTSDVHNQPPSYDAMGHDHQLDSYTKYQTSVTYRALDQTTTLPLDNAPSFTALQDQGHGHSYTTIQDHSDVNREVGGDRPVSIGAMGKGEVSNVSGDVGGYDIGGKGPGLSDVNRREASQAGGASGGVVVDDVDVKELVGISLVGKNFRRLYPNAYYKEKDEEEEEDI</sequence>
<keyword evidence="3" id="KW-1185">Reference proteome</keyword>
<proteinExistence type="predicted"/>
<feature type="region of interest" description="Disordered" evidence="1">
    <location>
        <begin position="1"/>
        <end position="20"/>
    </location>
</feature>
<reference evidence="2" key="1">
    <citation type="journal article" date="2023" name="bioRxiv">
        <title>Improved chromosome-level genome assembly for marigold (Tagetes erecta).</title>
        <authorList>
            <person name="Jiang F."/>
            <person name="Yuan L."/>
            <person name="Wang S."/>
            <person name="Wang H."/>
            <person name="Xu D."/>
            <person name="Wang A."/>
            <person name="Fan W."/>
        </authorList>
    </citation>
    <scope>NUCLEOTIDE SEQUENCE</scope>
    <source>
        <strain evidence="2">WSJ</strain>
        <tissue evidence="2">Leaf</tissue>
    </source>
</reference>
<accession>A0AAD8L102</accession>
<protein>
    <submittedName>
        <fullName evidence="2">Uncharacterized protein</fullName>
    </submittedName>
</protein>
<feature type="compositionally biased region" description="Polar residues" evidence="1">
    <location>
        <begin position="1"/>
        <end position="12"/>
    </location>
</feature>
<organism evidence="2 3">
    <name type="scientific">Tagetes erecta</name>
    <name type="common">African marigold</name>
    <dbReference type="NCBI Taxonomy" id="13708"/>
    <lineage>
        <taxon>Eukaryota</taxon>
        <taxon>Viridiplantae</taxon>
        <taxon>Streptophyta</taxon>
        <taxon>Embryophyta</taxon>
        <taxon>Tracheophyta</taxon>
        <taxon>Spermatophyta</taxon>
        <taxon>Magnoliopsida</taxon>
        <taxon>eudicotyledons</taxon>
        <taxon>Gunneridae</taxon>
        <taxon>Pentapetalae</taxon>
        <taxon>asterids</taxon>
        <taxon>campanulids</taxon>
        <taxon>Asterales</taxon>
        <taxon>Asteraceae</taxon>
        <taxon>Asteroideae</taxon>
        <taxon>Heliantheae alliance</taxon>
        <taxon>Tageteae</taxon>
        <taxon>Tagetes</taxon>
    </lineage>
</organism>
<feature type="region of interest" description="Disordered" evidence="1">
    <location>
        <begin position="132"/>
        <end position="153"/>
    </location>
</feature>
<evidence type="ECO:0000256" key="1">
    <source>
        <dbReference type="SAM" id="MobiDB-lite"/>
    </source>
</evidence>
<dbReference type="Proteomes" id="UP001229421">
    <property type="component" value="Unassembled WGS sequence"/>
</dbReference>
<name>A0AAD8L102_TARER</name>